<dbReference type="PANTHER" id="PTHR10443">
    <property type="entry name" value="MICROSOMAL DIPEPTIDASE"/>
    <property type="match status" value="1"/>
</dbReference>
<dbReference type="GO" id="GO:0006508">
    <property type="term" value="P:proteolysis"/>
    <property type="evidence" value="ECO:0007669"/>
    <property type="project" value="InterPro"/>
</dbReference>
<dbReference type="PANTHER" id="PTHR10443:SF12">
    <property type="entry name" value="DIPEPTIDASE"/>
    <property type="match status" value="1"/>
</dbReference>
<proteinExistence type="predicted"/>
<accession>A0A9E2KZ90</accession>
<dbReference type="InterPro" id="IPR032466">
    <property type="entry name" value="Metal_Hydrolase"/>
</dbReference>
<organism evidence="1 2">
    <name type="scientific">Candidatus Fusobacterium pullicola</name>
    <dbReference type="NCBI Taxonomy" id="2838601"/>
    <lineage>
        <taxon>Bacteria</taxon>
        <taxon>Fusobacteriati</taxon>
        <taxon>Fusobacteriota</taxon>
        <taxon>Fusobacteriia</taxon>
        <taxon>Fusobacteriales</taxon>
        <taxon>Fusobacteriaceae</taxon>
        <taxon>Fusobacterium</taxon>
    </lineage>
</organism>
<comment type="caution">
    <text evidence="1">The sequence shown here is derived from an EMBL/GenBank/DDBJ whole genome shotgun (WGS) entry which is preliminary data.</text>
</comment>
<dbReference type="CDD" id="cd01301">
    <property type="entry name" value="rDP_like"/>
    <property type="match status" value="1"/>
</dbReference>
<dbReference type="GO" id="GO:0070573">
    <property type="term" value="F:metallodipeptidase activity"/>
    <property type="evidence" value="ECO:0007669"/>
    <property type="project" value="InterPro"/>
</dbReference>
<sequence length="321" mass="36770">MKIFDGHADIWYDVAQKRKNGEENIVKKYHLDRFRAGNVMGGIFIAYLEHNDELDDEKEMFHLINSTIHEIKSNSEIFNIIKRKGDFNRGIVDEKLNVIMGVEGLRAIGSNLDWLDTLYELGFRHASLTWNEENDLATGVAGDESRGLTPLGIEVIKKMEKLGMIIDVSHANEKSFWDIYNNTSKPFIASHSNAKALCNHRRNLTDEQIKAIASRDGVIGVNAYKHFISLDSHNQTLERFVDHIEHIISLVGIRHVALGFDFCEYLYTDKKEEDINPKGLENVSKAMGIIKELARRGYEESDIRKIAFENFMRIAETVLED</sequence>
<dbReference type="AlphaFoldDB" id="A0A9E2KZ90"/>
<evidence type="ECO:0000313" key="2">
    <source>
        <dbReference type="Proteomes" id="UP000724657"/>
    </source>
</evidence>
<name>A0A9E2KZ90_9FUSO</name>
<dbReference type="EMBL" id="JAHLFN010000061">
    <property type="protein sequence ID" value="MBU3842594.1"/>
    <property type="molecule type" value="Genomic_DNA"/>
</dbReference>
<reference evidence="1" key="2">
    <citation type="submission" date="2021-04" db="EMBL/GenBank/DDBJ databases">
        <authorList>
            <person name="Gilroy R."/>
        </authorList>
    </citation>
    <scope>NUCLEOTIDE SEQUENCE</scope>
    <source>
        <strain evidence="1">A6-441</strain>
    </source>
</reference>
<evidence type="ECO:0000313" key="1">
    <source>
        <dbReference type="EMBL" id="MBU3842594.1"/>
    </source>
</evidence>
<dbReference type="Proteomes" id="UP000724657">
    <property type="component" value="Unassembled WGS sequence"/>
</dbReference>
<dbReference type="Gene3D" id="3.20.20.140">
    <property type="entry name" value="Metal-dependent hydrolases"/>
    <property type="match status" value="1"/>
</dbReference>
<gene>
    <name evidence="1" type="ORF">IAA47_06415</name>
</gene>
<dbReference type="Pfam" id="PF01244">
    <property type="entry name" value="Peptidase_M19"/>
    <property type="match status" value="1"/>
</dbReference>
<protein>
    <submittedName>
        <fullName evidence="1">Dipeptidase</fullName>
    </submittedName>
</protein>
<dbReference type="SUPFAM" id="SSF51556">
    <property type="entry name" value="Metallo-dependent hydrolases"/>
    <property type="match status" value="1"/>
</dbReference>
<dbReference type="PROSITE" id="PS51365">
    <property type="entry name" value="RENAL_DIPEPTIDASE_2"/>
    <property type="match status" value="1"/>
</dbReference>
<dbReference type="InterPro" id="IPR008257">
    <property type="entry name" value="Pept_M19"/>
</dbReference>
<reference evidence="1" key="1">
    <citation type="journal article" date="2021" name="PeerJ">
        <title>Extensive microbial diversity within the chicken gut microbiome revealed by metagenomics and culture.</title>
        <authorList>
            <person name="Gilroy R."/>
            <person name="Ravi A."/>
            <person name="Getino M."/>
            <person name="Pursley I."/>
            <person name="Horton D.L."/>
            <person name="Alikhan N.F."/>
            <person name="Baker D."/>
            <person name="Gharbi K."/>
            <person name="Hall N."/>
            <person name="Watson M."/>
            <person name="Adriaenssens E.M."/>
            <person name="Foster-Nyarko E."/>
            <person name="Jarju S."/>
            <person name="Secka A."/>
            <person name="Antonio M."/>
            <person name="Oren A."/>
            <person name="Chaudhuri R.R."/>
            <person name="La Ragione R."/>
            <person name="Hildebrand F."/>
            <person name="Pallen M.J."/>
        </authorList>
    </citation>
    <scope>NUCLEOTIDE SEQUENCE</scope>
    <source>
        <strain evidence="1">A6-441</strain>
    </source>
</reference>